<evidence type="ECO:0000313" key="3">
    <source>
        <dbReference type="Proteomes" id="UP000186817"/>
    </source>
</evidence>
<evidence type="ECO:0000313" key="2">
    <source>
        <dbReference type="EMBL" id="OLP82583.1"/>
    </source>
</evidence>
<accession>A0A1Q9CI21</accession>
<dbReference type="EMBL" id="LSRX01001180">
    <property type="protein sequence ID" value="OLP82583.1"/>
    <property type="molecule type" value="Genomic_DNA"/>
</dbReference>
<dbReference type="GO" id="GO:0042626">
    <property type="term" value="F:ATPase-coupled transmembrane transporter activity"/>
    <property type="evidence" value="ECO:0007669"/>
    <property type="project" value="TreeGrafter"/>
</dbReference>
<feature type="region of interest" description="Disordered" evidence="1">
    <location>
        <begin position="71"/>
        <end position="106"/>
    </location>
</feature>
<dbReference type="PANTHER" id="PTHR24221:SF648">
    <property type="entry name" value="ABC-TYPE TRANSPORTER ATR1"/>
    <property type="match status" value="1"/>
</dbReference>
<dbReference type="Proteomes" id="UP000186817">
    <property type="component" value="Unassembled WGS sequence"/>
</dbReference>
<feature type="region of interest" description="Disordered" evidence="1">
    <location>
        <begin position="168"/>
        <end position="198"/>
    </location>
</feature>
<evidence type="ECO:0000256" key="1">
    <source>
        <dbReference type="SAM" id="MobiDB-lite"/>
    </source>
</evidence>
<dbReference type="OrthoDB" id="6500128at2759"/>
<feature type="region of interest" description="Disordered" evidence="1">
    <location>
        <begin position="299"/>
        <end position="321"/>
    </location>
</feature>
<keyword evidence="3" id="KW-1185">Reference proteome</keyword>
<feature type="compositionally biased region" description="Basic and acidic residues" evidence="1">
    <location>
        <begin position="311"/>
        <end position="320"/>
    </location>
</feature>
<organism evidence="2 3">
    <name type="scientific">Symbiodinium microadriaticum</name>
    <name type="common">Dinoflagellate</name>
    <name type="synonym">Zooxanthella microadriatica</name>
    <dbReference type="NCBI Taxonomy" id="2951"/>
    <lineage>
        <taxon>Eukaryota</taxon>
        <taxon>Sar</taxon>
        <taxon>Alveolata</taxon>
        <taxon>Dinophyceae</taxon>
        <taxon>Suessiales</taxon>
        <taxon>Symbiodiniaceae</taxon>
        <taxon>Symbiodinium</taxon>
    </lineage>
</organism>
<proteinExistence type="predicted"/>
<feature type="compositionally biased region" description="Basic and acidic residues" evidence="1">
    <location>
        <begin position="78"/>
        <end position="93"/>
    </location>
</feature>
<name>A0A1Q9CI21_SYMMI</name>
<dbReference type="GO" id="GO:0016020">
    <property type="term" value="C:membrane"/>
    <property type="evidence" value="ECO:0007669"/>
    <property type="project" value="TreeGrafter"/>
</dbReference>
<feature type="region of interest" description="Disordered" evidence="1">
    <location>
        <begin position="258"/>
        <end position="278"/>
    </location>
</feature>
<dbReference type="Gene3D" id="3.40.50.300">
    <property type="entry name" value="P-loop containing nucleotide triphosphate hydrolases"/>
    <property type="match status" value="2"/>
</dbReference>
<dbReference type="InterPro" id="IPR039421">
    <property type="entry name" value="Type_1_exporter"/>
</dbReference>
<reference evidence="2 3" key="1">
    <citation type="submission" date="2016-02" db="EMBL/GenBank/DDBJ databases">
        <title>Genome analysis of coral dinoflagellate symbionts highlights evolutionary adaptations to a symbiotic lifestyle.</title>
        <authorList>
            <person name="Aranda M."/>
            <person name="Li Y."/>
            <person name="Liew Y.J."/>
            <person name="Baumgarten S."/>
            <person name="Simakov O."/>
            <person name="Wilson M."/>
            <person name="Piel J."/>
            <person name="Ashoor H."/>
            <person name="Bougouffa S."/>
            <person name="Bajic V.B."/>
            <person name="Ryu T."/>
            <person name="Ravasi T."/>
            <person name="Bayer T."/>
            <person name="Micklem G."/>
            <person name="Kim H."/>
            <person name="Bhak J."/>
            <person name="Lajeunesse T.C."/>
            <person name="Voolstra C.R."/>
        </authorList>
    </citation>
    <scope>NUCLEOTIDE SEQUENCE [LARGE SCALE GENOMIC DNA]</scope>
    <source>
        <strain evidence="2 3">CCMP2467</strain>
    </source>
</reference>
<comment type="caution">
    <text evidence="2">The sequence shown here is derived from an EMBL/GenBank/DDBJ whole genome shotgun (WGS) entry which is preliminary data.</text>
</comment>
<dbReference type="SUPFAM" id="SSF52540">
    <property type="entry name" value="P-loop containing nucleoside triphosphate hydrolases"/>
    <property type="match status" value="2"/>
</dbReference>
<dbReference type="InterPro" id="IPR027417">
    <property type="entry name" value="P-loop_NTPase"/>
</dbReference>
<dbReference type="AlphaFoldDB" id="A0A1Q9CI21"/>
<sequence>MFQGTWRFNVDPFDEFSDARVWQALNCVQLMSHVRNLPAGIHSQVGRDGSNMSFGQRQLLSLARMVIRQPPVRCSRPGGEEGRGDPRRGNHIDRRSRRRDAKGTSATVTRGIVGRQTRALEEVNPVMMSWESLLRAAISAACRERAPRRTIAAIAAAVTTALVTAAASHARDPKEPTGNLAPNGVQEGAMSGTRDKLEQDLRSARAAKRRLKRQRKRQADRVAKAETLEVTGTIANTKPIAKTWEEAAQIALAATGKRKAEDDLDADESGTSMSMDTVGTRRPVVDPIFLTRLHNERVDDSHLTRPSLSSRDGRAAEAKGSKGTKVQDVVLLLDECTSALDPQSQAAAQKSLESDFPLTTTIAIAHRLETIKDYDQIVVLEEGKVIENGPPKELAAIKGGAFAQMLQAAKHS</sequence>
<dbReference type="PANTHER" id="PTHR24221">
    <property type="entry name" value="ATP-BINDING CASSETTE SUB-FAMILY B"/>
    <property type="match status" value="1"/>
</dbReference>
<protein>
    <submittedName>
        <fullName evidence="2">Putative multidrug resistance-associated protein lethal(2)03659</fullName>
    </submittedName>
</protein>
<gene>
    <name evidence="2" type="ORF">AK812_SmicGene36752</name>
</gene>